<dbReference type="SUPFAM" id="SSF55729">
    <property type="entry name" value="Acyl-CoA N-acyltransferases (Nat)"/>
    <property type="match status" value="1"/>
</dbReference>
<accession>A0ABX8Y4B9</accession>
<feature type="region of interest" description="Disordered" evidence="1">
    <location>
        <begin position="41"/>
        <end position="64"/>
    </location>
</feature>
<name>A0ABX8Y4B9_9ACTN</name>
<feature type="compositionally biased region" description="Basic and acidic residues" evidence="1">
    <location>
        <begin position="53"/>
        <end position="64"/>
    </location>
</feature>
<reference evidence="2 3" key="1">
    <citation type="submission" date="2021-08" db="EMBL/GenBank/DDBJ databases">
        <authorList>
            <person name="Ping M."/>
        </authorList>
    </citation>
    <scope>NUCLEOTIDE SEQUENCE [LARGE SCALE GENOMIC DNA]</scope>
    <source>
        <strain evidence="2 3">MG28</strain>
    </source>
</reference>
<dbReference type="EMBL" id="CP080647">
    <property type="protein sequence ID" value="QYX82579.1"/>
    <property type="molecule type" value="Genomic_DNA"/>
</dbReference>
<organism evidence="2 3">
    <name type="scientific">Streptomyces akebiae</name>
    <dbReference type="NCBI Taxonomy" id="2865673"/>
    <lineage>
        <taxon>Bacteria</taxon>
        <taxon>Bacillati</taxon>
        <taxon>Actinomycetota</taxon>
        <taxon>Actinomycetes</taxon>
        <taxon>Kitasatosporales</taxon>
        <taxon>Streptomycetaceae</taxon>
        <taxon>Streptomyces</taxon>
    </lineage>
</organism>
<dbReference type="RefSeq" id="WP_220651114.1">
    <property type="nucleotide sequence ID" value="NZ_CP080647.1"/>
</dbReference>
<dbReference type="Gene3D" id="3.40.630.30">
    <property type="match status" value="1"/>
</dbReference>
<dbReference type="Proteomes" id="UP000827138">
    <property type="component" value="Chromosome"/>
</dbReference>
<evidence type="ECO:0000313" key="3">
    <source>
        <dbReference type="Proteomes" id="UP000827138"/>
    </source>
</evidence>
<gene>
    <name evidence="2" type="ORF">K1J60_43935</name>
</gene>
<protein>
    <submittedName>
        <fullName evidence="2">Acetyltransferase</fullName>
    </submittedName>
</protein>
<sequence length="195" mass="20585">MVTLPDIAPRTTVGDRWLLRPLDGASGEPLGARGAAARGYAASYGAGNGPGDRGGDEGGPERGPEEFRVHVQRVQHHPVRACYPFGAHDLVVWLGDGGTGRTEHGDRADHADRVPEAAGADLLRVLVPALFAAAPRCRRVIAAPDERDVHAQRVLSAGGFRRITEADLPDCSVVLFAAEPPALAELSTALDDMPH</sequence>
<keyword evidence="3" id="KW-1185">Reference proteome</keyword>
<dbReference type="InterPro" id="IPR016181">
    <property type="entry name" value="Acyl_CoA_acyltransferase"/>
</dbReference>
<proteinExistence type="predicted"/>
<evidence type="ECO:0000256" key="1">
    <source>
        <dbReference type="SAM" id="MobiDB-lite"/>
    </source>
</evidence>
<evidence type="ECO:0000313" key="2">
    <source>
        <dbReference type="EMBL" id="QYX82579.1"/>
    </source>
</evidence>